<proteinExistence type="predicted"/>
<protein>
    <submittedName>
        <fullName evidence="2">Uncharacterized protein</fullName>
    </submittedName>
</protein>
<name>A0AAP7DI45_PAEAL</name>
<dbReference type="AlphaFoldDB" id="A0AAP7DI45"/>
<comment type="caution">
    <text evidence="2">The sequence shown here is derived from an EMBL/GenBank/DDBJ whole genome shotgun (WGS) entry which is preliminary data.</text>
</comment>
<dbReference type="EMBL" id="JABFOR010000007">
    <property type="protein sequence ID" value="NOJ70510.1"/>
    <property type="molecule type" value="Genomic_DNA"/>
</dbReference>
<feature type="region of interest" description="Disordered" evidence="1">
    <location>
        <begin position="1"/>
        <end position="25"/>
    </location>
</feature>
<evidence type="ECO:0000313" key="2">
    <source>
        <dbReference type="EMBL" id="NOJ70510.1"/>
    </source>
</evidence>
<gene>
    <name evidence="2" type="ORF">HMI46_08095</name>
</gene>
<evidence type="ECO:0000256" key="1">
    <source>
        <dbReference type="SAM" id="MobiDB-lite"/>
    </source>
</evidence>
<dbReference type="Proteomes" id="UP000552038">
    <property type="component" value="Unassembled WGS sequence"/>
</dbReference>
<reference evidence="2 3" key="1">
    <citation type="submission" date="2020-05" db="EMBL/GenBank/DDBJ databases">
        <title>Whole genome sequencing and identification of novel metabolites from Paenibacillus alvei strain JR949.</title>
        <authorList>
            <person name="Rajendhran J."/>
            <person name="Sree Pranav P."/>
            <person name="Mahalakshmi B."/>
            <person name="Karthikeyan R."/>
        </authorList>
    </citation>
    <scope>NUCLEOTIDE SEQUENCE [LARGE SCALE GENOMIC DNA]</scope>
    <source>
        <strain evidence="2 3">JR949</strain>
    </source>
</reference>
<organism evidence="2 3">
    <name type="scientific">Paenibacillus alvei</name>
    <name type="common">Bacillus alvei</name>
    <dbReference type="NCBI Taxonomy" id="44250"/>
    <lineage>
        <taxon>Bacteria</taxon>
        <taxon>Bacillati</taxon>
        <taxon>Bacillota</taxon>
        <taxon>Bacilli</taxon>
        <taxon>Bacillales</taxon>
        <taxon>Paenibacillaceae</taxon>
        <taxon>Paenibacillus</taxon>
    </lineage>
</organism>
<evidence type="ECO:0000313" key="3">
    <source>
        <dbReference type="Proteomes" id="UP000552038"/>
    </source>
</evidence>
<accession>A0AAP7DI45</accession>
<feature type="compositionally biased region" description="Basic and acidic residues" evidence="1">
    <location>
        <begin position="1"/>
        <end position="10"/>
    </location>
</feature>
<sequence length="45" mass="4875">MGTVDNADHRCRVRGGGGDELEDTESHGFADAHIQAYAKIFVAEK</sequence>